<evidence type="ECO:0000256" key="13">
    <source>
        <dbReference type="SAM" id="MobiDB-lite"/>
    </source>
</evidence>
<dbReference type="EMBL" id="KE525212">
    <property type="protein sequence ID" value="KFB42716.1"/>
    <property type="molecule type" value="Genomic_DNA"/>
</dbReference>
<reference evidence="15 17" key="1">
    <citation type="journal article" date="2014" name="BMC Genomics">
        <title>Genome sequence of Anopheles sinensis provides insight into genetics basis of mosquito competence for malaria parasites.</title>
        <authorList>
            <person name="Zhou D."/>
            <person name="Zhang D."/>
            <person name="Ding G."/>
            <person name="Shi L."/>
            <person name="Hou Q."/>
            <person name="Ye Y."/>
            <person name="Xu Y."/>
            <person name="Zhou H."/>
            <person name="Xiong C."/>
            <person name="Li S."/>
            <person name="Yu J."/>
            <person name="Hong S."/>
            <person name="Yu X."/>
            <person name="Zou P."/>
            <person name="Chen C."/>
            <person name="Chang X."/>
            <person name="Wang W."/>
            <person name="Lv Y."/>
            <person name="Sun Y."/>
            <person name="Ma L."/>
            <person name="Shen B."/>
            <person name="Zhu C."/>
        </authorList>
    </citation>
    <scope>NUCLEOTIDE SEQUENCE [LARGE SCALE GENOMIC DNA]</scope>
</reference>
<dbReference type="GO" id="GO:0046872">
    <property type="term" value="F:metal ion binding"/>
    <property type="evidence" value="ECO:0007669"/>
    <property type="project" value="UniProtKB-KW"/>
</dbReference>
<gene>
    <name evidence="15" type="ORF">ZHAS_00010456</name>
</gene>
<evidence type="ECO:0000313" key="17">
    <source>
        <dbReference type="Proteomes" id="UP000030765"/>
    </source>
</evidence>
<dbReference type="STRING" id="74873.A0A084VXM2"/>
<dbReference type="UniPathway" id="UPA00143"/>
<accession>A0A084VXM2</accession>
<evidence type="ECO:0000256" key="3">
    <source>
        <dbReference type="ARBA" id="ARBA00005293"/>
    </source>
</evidence>
<dbReference type="InterPro" id="IPR046336">
    <property type="entry name" value="Lon_prtase_N_sf"/>
</dbReference>
<comment type="function">
    <text evidence="11">Substrate recognition component of a DCX (DDB1-CUL4-X-box) E3 protein ligase complex that mediates the ubiquitination and subsequent proteasomal degradation of target proteins. Has an essential role in mediating growth by negatively regulating insulin signaling. It also has a role in maintaining presynaptic function in the neuromuscular junction synapses of third-instar larvae.</text>
</comment>
<organism evidence="15">
    <name type="scientific">Anopheles sinensis</name>
    <name type="common">Mosquito</name>
    <dbReference type="NCBI Taxonomy" id="74873"/>
    <lineage>
        <taxon>Eukaryota</taxon>
        <taxon>Metazoa</taxon>
        <taxon>Ecdysozoa</taxon>
        <taxon>Arthropoda</taxon>
        <taxon>Hexapoda</taxon>
        <taxon>Insecta</taxon>
        <taxon>Pterygota</taxon>
        <taxon>Neoptera</taxon>
        <taxon>Endopterygota</taxon>
        <taxon>Diptera</taxon>
        <taxon>Nematocera</taxon>
        <taxon>Culicoidea</taxon>
        <taxon>Culicidae</taxon>
        <taxon>Anophelinae</taxon>
        <taxon>Anopheles</taxon>
    </lineage>
</organism>
<comment type="pathway">
    <text evidence="2">Protein modification; protein ubiquitination.</text>
</comment>
<feature type="domain" description="CULT" evidence="14">
    <location>
        <begin position="341"/>
        <end position="450"/>
    </location>
</feature>
<evidence type="ECO:0000256" key="9">
    <source>
        <dbReference type="ARBA" id="ARBA00023242"/>
    </source>
</evidence>
<dbReference type="InterPro" id="IPR015947">
    <property type="entry name" value="PUA-like_sf"/>
</dbReference>
<keyword evidence="7" id="KW-0862">Zinc</keyword>
<keyword evidence="6" id="KW-0833">Ubl conjugation pathway</keyword>
<dbReference type="EMBL" id="ATLV01018097">
    <property type="status" value="NOT_ANNOTATED_CDS"/>
    <property type="molecule type" value="Genomic_DNA"/>
</dbReference>
<protein>
    <recommendedName>
        <fullName evidence="4">Protein cereblon</fullName>
    </recommendedName>
    <alternativeName>
        <fullName evidence="10">Protein ohgata</fullName>
    </alternativeName>
</protein>
<evidence type="ECO:0000256" key="8">
    <source>
        <dbReference type="ARBA" id="ARBA00022843"/>
    </source>
</evidence>
<evidence type="ECO:0000313" key="15">
    <source>
        <dbReference type="EMBL" id="KFB42716.1"/>
    </source>
</evidence>
<dbReference type="PROSITE" id="PS51788">
    <property type="entry name" value="CULT"/>
    <property type="match status" value="1"/>
</dbReference>
<dbReference type="OrthoDB" id="267517at2759"/>
<comment type="subunit">
    <text evidence="12">Likely a component of a DCX (DDB1-CUL4-X-box) protein ligase complex. May interact with pic/DDB1.</text>
</comment>
<dbReference type="OMA" id="SPQYIAR"/>
<feature type="region of interest" description="Disordered" evidence="13">
    <location>
        <begin position="481"/>
        <end position="500"/>
    </location>
</feature>
<feature type="compositionally biased region" description="Low complexity" evidence="13">
    <location>
        <begin position="49"/>
        <end position="58"/>
    </location>
</feature>
<feature type="compositionally biased region" description="Basic and acidic residues" evidence="13">
    <location>
        <begin position="70"/>
        <end position="79"/>
    </location>
</feature>
<evidence type="ECO:0000256" key="7">
    <source>
        <dbReference type="ARBA" id="ARBA00022833"/>
    </source>
</evidence>
<dbReference type="FunFam" id="2.170.150.20:FF:000005">
    <property type="entry name" value="Blast:Protein cereblon homolog"/>
    <property type="match status" value="1"/>
</dbReference>
<dbReference type="VEuPathDB" id="VectorBase:ASIC010456"/>
<evidence type="ECO:0000256" key="12">
    <source>
        <dbReference type="ARBA" id="ARBA00046796"/>
    </source>
</evidence>
<evidence type="ECO:0000256" key="1">
    <source>
        <dbReference type="ARBA" id="ARBA00004123"/>
    </source>
</evidence>
<evidence type="ECO:0000256" key="5">
    <source>
        <dbReference type="ARBA" id="ARBA00022723"/>
    </source>
</evidence>
<dbReference type="Gene3D" id="2.30.130.40">
    <property type="entry name" value="LON domain-like"/>
    <property type="match status" value="1"/>
</dbReference>
<evidence type="ECO:0000313" key="16">
    <source>
        <dbReference type="EnsemblMetazoa" id="ASIC010456-PA"/>
    </source>
</evidence>
<name>A0A084VXM2_ANOSI</name>
<dbReference type="GO" id="GO:0005634">
    <property type="term" value="C:nucleus"/>
    <property type="evidence" value="ECO:0007669"/>
    <property type="project" value="UniProtKB-SubCell"/>
</dbReference>
<dbReference type="Pfam" id="PF03226">
    <property type="entry name" value="Yippee-Mis18"/>
    <property type="match status" value="1"/>
</dbReference>
<dbReference type="SUPFAM" id="SSF88697">
    <property type="entry name" value="PUA domain-like"/>
    <property type="match status" value="1"/>
</dbReference>
<feature type="compositionally biased region" description="Acidic residues" evidence="13">
    <location>
        <begin position="485"/>
        <end position="494"/>
    </location>
</feature>
<dbReference type="Proteomes" id="UP000030765">
    <property type="component" value="Unassembled WGS sequence"/>
</dbReference>
<dbReference type="SMART" id="SM00464">
    <property type="entry name" value="LON"/>
    <property type="match status" value="1"/>
</dbReference>
<evidence type="ECO:0000256" key="10">
    <source>
        <dbReference type="ARBA" id="ARBA00030079"/>
    </source>
</evidence>
<dbReference type="GO" id="GO:0016567">
    <property type="term" value="P:protein ubiquitination"/>
    <property type="evidence" value="ECO:0007669"/>
    <property type="project" value="UniProtKB-UniPathway"/>
</dbReference>
<comment type="subcellular location">
    <subcellularLocation>
        <location evidence="1">Nucleus</location>
    </subcellularLocation>
</comment>
<evidence type="ECO:0000259" key="14">
    <source>
        <dbReference type="PROSITE" id="PS51788"/>
    </source>
</evidence>
<dbReference type="AlphaFoldDB" id="A0A084VXM2"/>
<keyword evidence="8" id="KW-0832">Ubl conjugation</keyword>
<dbReference type="EnsemblMetazoa" id="ASIC010456-RA">
    <property type="protein sequence ID" value="ASIC010456-PA"/>
    <property type="gene ID" value="ASIC010456"/>
</dbReference>
<feature type="region of interest" description="Disordered" evidence="13">
    <location>
        <begin position="1"/>
        <end position="79"/>
    </location>
</feature>
<dbReference type="InterPro" id="IPR004910">
    <property type="entry name" value="Yippee/Mis18/Cereblon"/>
</dbReference>
<feature type="region of interest" description="Disordered" evidence="13">
    <location>
        <begin position="451"/>
        <end position="472"/>
    </location>
</feature>
<keyword evidence="9" id="KW-0539">Nucleus</keyword>
<evidence type="ECO:0000256" key="2">
    <source>
        <dbReference type="ARBA" id="ARBA00004906"/>
    </source>
</evidence>
<dbReference type="VEuPathDB" id="VectorBase:ASIS004142"/>
<dbReference type="CDD" id="cd15777">
    <property type="entry name" value="CRBN_C_like"/>
    <property type="match status" value="1"/>
</dbReference>
<evidence type="ECO:0000256" key="4">
    <source>
        <dbReference type="ARBA" id="ARBA00014394"/>
    </source>
</evidence>
<dbReference type="Gene3D" id="2.170.150.20">
    <property type="entry name" value="Peptide methionine sulfoxide reductase"/>
    <property type="match status" value="1"/>
</dbReference>
<comment type="similarity">
    <text evidence="3">Belongs to the CRBN family.</text>
</comment>
<dbReference type="Gene3D" id="1.20.58.1480">
    <property type="match status" value="1"/>
</dbReference>
<evidence type="ECO:0000256" key="6">
    <source>
        <dbReference type="ARBA" id="ARBA00022786"/>
    </source>
</evidence>
<sequence>MDNDSPDPQQSGSAAPTGDSGSIERDIASRRNLLMRITQQRIETDDSSRSSSASSVHSAENVGMAEDEAPNPREASEDEEYRLFEDYIRERESAGTEIYNTELPTEHAYLGKLERVEGVDYLEPGKTYRLPIYSHHSIVFPGEIVPLMLNASYLYNVGVDGSSDGLKFGLVFQDQYTSSEGIYGVTCQVYERGNEGESALLKTVAQQRFIVVRHSQERRVEVRILPEIVLPDPLISTCSNAMVRYAYSSRKDRLASFKRLLTQSTVWPQFVYEQYGTEEVLKKVERYLSSLKITSVPTDPVKLSFWLARNIPLTEENRKTIFGTDSVLRRMLIINKALDHMWCFICKRCDNEVASYSDIFAMSKQGVQTSYCNPSGYVHDTLTVHKTKEDSTLTVGAPSAEYSWFPGYSWQIIVCINCRQHLGWKFVATKKNFLPKSFYGLSGTSITVKLHGDPANSPQNEPPAEGGGTSYEQIQVILPHPRYLDDDDDDEEFESDHSVY</sequence>
<reference evidence="16" key="2">
    <citation type="submission" date="2020-05" db="UniProtKB">
        <authorList>
            <consortium name="EnsemblMetazoa"/>
        </authorList>
    </citation>
    <scope>IDENTIFICATION</scope>
</reference>
<feature type="compositionally biased region" description="Polar residues" evidence="13">
    <location>
        <begin position="1"/>
        <end position="14"/>
    </location>
</feature>
<proteinExistence type="inferred from homology"/>
<keyword evidence="5" id="KW-0479">Metal-binding</keyword>
<evidence type="ECO:0000256" key="11">
    <source>
        <dbReference type="ARBA" id="ARBA00046075"/>
    </source>
</evidence>
<keyword evidence="17" id="KW-1185">Reference proteome</keyword>
<dbReference type="InterPro" id="IPR003111">
    <property type="entry name" value="Lon_prtase_N"/>
</dbReference>
<dbReference type="InterPro" id="IPR034750">
    <property type="entry name" value="CULT"/>
</dbReference>